<comment type="similarity">
    <text evidence="1">Belongs to the LysR transcriptional regulatory family.</text>
</comment>
<dbReference type="InterPro" id="IPR036388">
    <property type="entry name" value="WH-like_DNA-bd_sf"/>
</dbReference>
<keyword evidence="3" id="KW-0238">DNA-binding</keyword>
<dbReference type="Pfam" id="PF03466">
    <property type="entry name" value="LysR_substrate"/>
    <property type="match status" value="1"/>
</dbReference>
<keyword evidence="2" id="KW-0805">Transcription regulation</keyword>
<dbReference type="SUPFAM" id="SSF53850">
    <property type="entry name" value="Periplasmic binding protein-like II"/>
    <property type="match status" value="1"/>
</dbReference>
<dbReference type="SUPFAM" id="SSF46785">
    <property type="entry name" value="Winged helix' DNA-binding domain"/>
    <property type="match status" value="1"/>
</dbReference>
<dbReference type="PROSITE" id="PS50931">
    <property type="entry name" value="HTH_LYSR"/>
    <property type="match status" value="1"/>
</dbReference>
<dbReference type="CDD" id="cd08422">
    <property type="entry name" value="PBP2_CrgA_like"/>
    <property type="match status" value="1"/>
</dbReference>
<dbReference type="Gene3D" id="1.10.10.10">
    <property type="entry name" value="Winged helix-like DNA-binding domain superfamily/Winged helix DNA-binding domain"/>
    <property type="match status" value="1"/>
</dbReference>
<evidence type="ECO:0000313" key="6">
    <source>
        <dbReference type="EMBL" id="PSW13192.1"/>
    </source>
</evidence>
<sequence>MKRVLDDLQVFCTVVEEGSLKKASERLDIPHSTVSRRIEALEKNLGLVLLHRTTREVKVSVRGEELYQNCASLLDNISQSIGFAVDSEVEFKGKLSVSMPVRAGIDFLGAWLIDFAAEHPDLQLDISLSNSNKHLIKDEIDLAFRVGPLIDSSAIALQLWDIPYVVCAHRSYVERHSLSEGPISTEKLESLPAVITRPATQWKFFDNEQNELTITPHQGLIVDDLGLAYHAAMTGQYIALLPSSMVQDEKMMVLPIDSLQPRKRDMYAYYLGRRHAQSQIKHIVNYIRERYQQSLPTSRS</sequence>
<dbReference type="AlphaFoldDB" id="A0A2T3NF74"/>
<evidence type="ECO:0000256" key="3">
    <source>
        <dbReference type="ARBA" id="ARBA00023125"/>
    </source>
</evidence>
<reference evidence="6 7" key="1">
    <citation type="submission" date="2018-03" db="EMBL/GenBank/DDBJ databases">
        <title>Whole genome sequencing of Histamine producing bacteria.</title>
        <authorList>
            <person name="Butler K."/>
        </authorList>
    </citation>
    <scope>NUCLEOTIDE SEQUENCE [LARGE SCALE GENOMIC DNA]</scope>
    <source>
        <strain evidence="6 7">DSM 19138</strain>
    </source>
</reference>
<protein>
    <submittedName>
        <fullName evidence="6">LysR family transcriptional regulator</fullName>
    </submittedName>
</protein>
<proteinExistence type="inferred from homology"/>
<keyword evidence="4" id="KW-0804">Transcription</keyword>
<dbReference type="Gene3D" id="3.40.190.290">
    <property type="match status" value="1"/>
</dbReference>
<dbReference type="GO" id="GO:0003700">
    <property type="term" value="F:DNA-binding transcription factor activity"/>
    <property type="evidence" value="ECO:0007669"/>
    <property type="project" value="InterPro"/>
</dbReference>
<name>A0A2T3NF74_9GAMM</name>
<gene>
    <name evidence="6" type="ORF">C9J01_10055</name>
</gene>
<dbReference type="Proteomes" id="UP000241346">
    <property type="component" value="Unassembled WGS sequence"/>
</dbReference>
<dbReference type="GO" id="GO:0043565">
    <property type="term" value="F:sequence-specific DNA binding"/>
    <property type="evidence" value="ECO:0007669"/>
    <property type="project" value="TreeGrafter"/>
</dbReference>
<dbReference type="GO" id="GO:0006351">
    <property type="term" value="P:DNA-templated transcription"/>
    <property type="evidence" value="ECO:0007669"/>
    <property type="project" value="TreeGrafter"/>
</dbReference>
<feature type="domain" description="HTH lysR-type" evidence="5">
    <location>
        <begin position="1"/>
        <end position="60"/>
    </location>
</feature>
<dbReference type="InterPro" id="IPR058163">
    <property type="entry name" value="LysR-type_TF_proteobact-type"/>
</dbReference>
<dbReference type="FunFam" id="1.10.10.10:FF:000001">
    <property type="entry name" value="LysR family transcriptional regulator"/>
    <property type="match status" value="1"/>
</dbReference>
<dbReference type="OrthoDB" id="9786526at2"/>
<evidence type="ECO:0000313" key="7">
    <source>
        <dbReference type="Proteomes" id="UP000241346"/>
    </source>
</evidence>
<dbReference type="InterPro" id="IPR036390">
    <property type="entry name" value="WH_DNA-bd_sf"/>
</dbReference>
<evidence type="ECO:0000256" key="4">
    <source>
        <dbReference type="ARBA" id="ARBA00023163"/>
    </source>
</evidence>
<dbReference type="EMBL" id="PYMB01000003">
    <property type="protein sequence ID" value="PSW13192.1"/>
    <property type="molecule type" value="Genomic_DNA"/>
</dbReference>
<evidence type="ECO:0000256" key="2">
    <source>
        <dbReference type="ARBA" id="ARBA00023015"/>
    </source>
</evidence>
<organism evidence="6 7">
    <name type="scientific">Photobacterium rosenbergii</name>
    <dbReference type="NCBI Taxonomy" id="294936"/>
    <lineage>
        <taxon>Bacteria</taxon>
        <taxon>Pseudomonadati</taxon>
        <taxon>Pseudomonadota</taxon>
        <taxon>Gammaproteobacteria</taxon>
        <taxon>Vibrionales</taxon>
        <taxon>Vibrionaceae</taxon>
        <taxon>Photobacterium</taxon>
    </lineage>
</organism>
<dbReference type="InterPro" id="IPR000847">
    <property type="entry name" value="LysR_HTH_N"/>
</dbReference>
<evidence type="ECO:0000256" key="1">
    <source>
        <dbReference type="ARBA" id="ARBA00009437"/>
    </source>
</evidence>
<dbReference type="Pfam" id="PF00126">
    <property type="entry name" value="HTH_1"/>
    <property type="match status" value="1"/>
</dbReference>
<dbReference type="PANTHER" id="PTHR30537:SF5">
    <property type="entry name" value="HTH-TYPE TRANSCRIPTIONAL ACTIVATOR TTDR-RELATED"/>
    <property type="match status" value="1"/>
</dbReference>
<dbReference type="RefSeq" id="WP_107298017.1">
    <property type="nucleotide sequence ID" value="NZ_PYMB01000003.1"/>
</dbReference>
<dbReference type="InterPro" id="IPR005119">
    <property type="entry name" value="LysR_subst-bd"/>
</dbReference>
<dbReference type="PANTHER" id="PTHR30537">
    <property type="entry name" value="HTH-TYPE TRANSCRIPTIONAL REGULATOR"/>
    <property type="match status" value="1"/>
</dbReference>
<accession>A0A2T3NF74</accession>
<comment type="caution">
    <text evidence="6">The sequence shown here is derived from an EMBL/GenBank/DDBJ whole genome shotgun (WGS) entry which is preliminary data.</text>
</comment>
<evidence type="ECO:0000259" key="5">
    <source>
        <dbReference type="PROSITE" id="PS50931"/>
    </source>
</evidence>